<reference evidence="1" key="1">
    <citation type="journal article" date="2023" name="Genome Biol. Evol.">
        <title>Long-read-based Genome Assembly of Drosophila gunungcola Reveals Fewer Chemosensory Genes in Flower-breeding Species.</title>
        <authorList>
            <person name="Negi A."/>
            <person name="Liao B.Y."/>
            <person name="Yeh S.D."/>
        </authorList>
    </citation>
    <scope>NUCLEOTIDE SEQUENCE</scope>
    <source>
        <strain evidence="1">Sukarami</strain>
    </source>
</reference>
<comment type="caution">
    <text evidence="1">The sequence shown here is derived from an EMBL/GenBank/DDBJ whole genome shotgun (WGS) entry which is preliminary data.</text>
</comment>
<name>A0A9P9YPJ9_9MUSC</name>
<sequence length="68" mass="7610">MSLEPRCRIVRHPQLRRTESIVCSGHGHGHCRASSGIDVDMSMSIYLPLWLTRSPVVFETAPSLIHIA</sequence>
<dbReference type="EMBL" id="JAMKOV010000004">
    <property type="protein sequence ID" value="KAI8040433.1"/>
    <property type="molecule type" value="Genomic_DNA"/>
</dbReference>
<protein>
    <submittedName>
        <fullName evidence="1">Uncharacterized protein</fullName>
    </submittedName>
</protein>
<gene>
    <name evidence="1" type="ORF">M5D96_006376</name>
</gene>
<organism evidence="1 2">
    <name type="scientific">Drosophila gunungcola</name>
    <name type="common">fruit fly</name>
    <dbReference type="NCBI Taxonomy" id="103775"/>
    <lineage>
        <taxon>Eukaryota</taxon>
        <taxon>Metazoa</taxon>
        <taxon>Ecdysozoa</taxon>
        <taxon>Arthropoda</taxon>
        <taxon>Hexapoda</taxon>
        <taxon>Insecta</taxon>
        <taxon>Pterygota</taxon>
        <taxon>Neoptera</taxon>
        <taxon>Endopterygota</taxon>
        <taxon>Diptera</taxon>
        <taxon>Brachycera</taxon>
        <taxon>Muscomorpha</taxon>
        <taxon>Ephydroidea</taxon>
        <taxon>Drosophilidae</taxon>
        <taxon>Drosophila</taxon>
        <taxon>Sophophora</taxon>
    </lineage>
</organism>
<accession>A0A9P9YPJ9</accession>
<evidence type="ECO:0000313" key="1">
    <source>
        <dbReference type="EMBL" id="KAI8040433.1"/>
    </source>
</evidence>
<dbReference type="Proteomes" id="UP001059596">
    <property type="component" value="Unassembled WGS sequence"/>
</dbReference>
<proteinExistence type="predicted"/>
<evidence type="ECO:0000313" key="2">
    <source>
        <dbReference type="Proteomes" id="UP001059596"/>
    </source>
</evidence>
<keyword evidence="2" id="KW-1185">Reference proteome</keyword>
<dbReference type="AlphaFoldDB" id="A0A9P9YPJ9"/>